<sequence length="239" mass="25063">MEEGGQSTAVDTRARILDAAIALLDHGGRDAVTTRAVGVAAGVQAPTIYRLFGDKNALLDAAVMAGFMRFRDQQDRTPGDDPVDDLRRGWNFHVRFGLTHPHLYALMYGDPRVGRLSPAASAAADVAAGHLRRIAEGGRLRVTEKQALDLVHATGSGITLTLIAQPAERRDLGLSDLAREAIIAAVTTDGPAVAGAGPAAAAVHLRAALDHSSALSPNERGLLGDWLERIASTTDAAAE</sequence>
<dbReference type="PRINTS" id="PR00455">
    <property type="entry name" value="HTHTETR"/>
</dbReference>
<accession>A0A4S4FFT1</accession>
<dbReference type="Pfam" id="PF00440">
    <property type="entry name" value="TetR_N"/>
    <property type="match status" value="1"/>
</dbReference>
<organism evidence="4 5">
    <name type="scientific">Orlajensenia flava</name>
    <dbReference type="NCBI Taxonomy" id="2565934"/>
    <lineage>
        <taxon>Bacteria</taxon>
        <taxon>Bacillati</taxon>
        <taxon>Actinomycetota</taxon>
        <taxon>Actinomycetes</taxon>
        <taxon>Micrococcales</taxon>
        <taxon>Microbacteriaceae</taxon>
        <taxon>Orlajensenia</taxon>
    </lineage>
</organism>
<dbReference type="AlphaFoldDB" id="A0A4S4FFT1"/>
<evidence type="ECO:0000259" key="3">
    <source>
        <dbReference type="PROSITE" id="PS50977"/>
    </source>
</evidence>
<keyword evidence="1 2" id="KW-0238">DNA-binding</keyword>
<dbReference type="Proteomes" id="UP000307380">
    <property type="component" value="Unassembled WGS sequence"/>
</dbReference>
<dbReference type="PANTHER" id="PTHR30055">
    <property type="entry name" value="HTH-TYPE TRANSCRIPTIONAL REGULATOR RUTR"/>
    <property type="match status" value="1"/>
</dbReference>
<feature type="DNA-binding region" description="H-T-H motif" evidence="2">
    <location>
        <begin position="33"/>
        <end position="52"/>
    </location>
</feature>
<dbReference type="InterPro" id="IPR001647">
    <property type="entry name" value="HTH_TetR"/>
</dbReference>
<dbReference type="GO" id="GO:0000976">
    <property type="term" value="F:transcription cis-regulatory region binding"/>
    <property type="evidence" value="ECO:0007669"/>
    <property type="project" value="TreeGrafter"/>
</dbReference>
<protein>
    <submittedName>
        <fullName evidence="4">TetR/AcrR family transcriptional regulator</fullName>
    </submittedName>
</protein>
<dbReference type="RefSeq" id="WP_136425438.1">
    <property type="nucleotide sequence ID" value="NZ_SSSN01000015.1"/>
</dbReference>
<dbReference type="InterPro" id="IPR009057">
    <property type="entry name" value="Homeodomain-like_sf"/>
</dbReference>
<dbReference type="Gene3D" id="1.10.10.60">
    <property type="entry name" value="Homeodomain-like"/>
    <property type="match status" value="1"/>
</dbReference>
<feature type="domain" description="HTH tetR-type" evidence="3">
    <location>
        <begin position="10"/>
        <end position="70"/>
    </location>
</feature>
<dbReference type="PROSITE" id="PS50977">
    <property type="entry name" value="HTH_TETR_2"/>
    <property type="match status" value="1"/>
</dbReference>
<proteinExistence type="predicted"/>
<evidence type="ECO:0000313" key="5">
    <source>
        <dbReference type="Proteomes" id="UP000307380"/>
    </source>
</evidence>
<dbReference type="SUPFAM" id="SSF46689">
    <property type="entry name" value="Homeodomain-like"/>
    <property type="match status" value="1"/>
</dbReference>
<dbReference type="EMBL" id="SSSN01000015">
    <property type="protein sequence ID" value="THG29049.1"/>
    <property type="molecule type" value="Genomic_DNA"/>
</dbReference>
<keyword evidence="5" id="KW-1185">Reference proteome</keyword>
<evidence type="ECO:0000256" key="1">
    <source>
        <dbReference type="ARBA" id="ARBA00023125"/>
    </source>
</evidence>
<dbReference type="InterPro" id="IPR050109">
    <property type="entry name" value="HTH-type_TetR-like_transc_reg"/>
</dbReference>
<dbReference type="SUPFAM" id="SSF48498">
    <property type="entry name" value="Tetracyclin repressor-like, C-terminal domain"/>
    <property type="match status" value="1"/>
</dbReference>
<reference evidence="4 5" key="1">
    <citation type="submission" date="2019-04" db="EMBL/GenBank/DDBJ databases">
        <authorList>
            <person name="Jiang L."/>
        </authorList>
    </citation>
    <scope>NUCLEOTIDE SEQUENCE [LARGE SCALE GENOMIC DNA]</scope>
    <source>
        <strain evidence="4 5">YIM 131861</strain>
    </source>
</reference>
<evidence type="ECO:0000256" key="2">
    <source>
        <dbReference type="PROSITE-ProRule" id="PRU00335"/>
    </source>
</evidence>
<comment type="caution">
    <text evidence="4">The sequence shown here is derived from an EMBL/GenBank/DDBJ whole genome shotgun (WGS) entry which is preliminary data.</text>
</comment>
<evidence type="ECO:0000313" key="4">
    <source>
        <dbReference type="EMBL" id="THG29049.1"/>
    </source>
</evidence>
<dbReference type="PANTHER" id="PTHR30055:SF209">
    <property type="entry name" value="POSSIBLE TRANSCRIPTIONAL REGULATORY PROTEIN (PROBABLY TETR-FAMILY)"/>
    <property type="match status" value="1"/>
</dbReference>
<gene>
    <name evidence="4" type="ORF">E6C70_15635</name>
</gene>
<dbReference type="Gene3D" id="1.10.357.10">
    <property type="entry name" value="Tetracycline Repressor, domain 2"/>
    <property type="match status" value="1"/>
</dbReference>
<dbReference type="GO" id="GO:0003700">
    <property type="term" value="F:DNA-binding transcription factor activity"/>
    <property type="evidence" value="ECO:0007669"/>
    <property type="project" value="TreeGrafter"/>
</dbReference>
<dbReference type="OrthoDB" id="3784817at2"/>
<dbReference type="InterPro" id="IPR036271">
    <property type="entry name" value="Tet_transcr_reg_TetR-rel_C_sf"/>
</dbReference>
<name>A0A4S4FFT1_9MICO</name>